<accession>D7MME4</accession>
<comment type="subcellular location">
    <subcellularLocation>
        <location evidence="1">Membrane</location>
        <topology evidence="1">Multi-pass membrane protein</topology>
    </subcellularLocation>
</comment>
<dbReference type="KEGG" id="aly:9301129"/>
<dbReference type="OrthoDB" id="1096035at2759"/>
<feature type="transmembrane region" description="Helical" evidence="6">
    <location>
        <begin position="235"/>
        <end position="259"/>
    </location>
</feature>
<dbReference type="PANTHER" id="PTHR31113">
    <property type="entry name" value="UPF0496 PROTEIN 3-RELATED"/>
    <property type="match status" value="1"/>
</dbReference>
<gene>
    <name evidence="7" type="ORF">ARALYDRAFT_920058</name>
</gene>
<dbReference type="GO" id="GO:0016020">
    <property type="term" value="C:membrane"/>
    <property type="evidence" value="ECO:0007669"/>
    <property type="project" value="UniProtKB-SubCell"/>
</dbReference>
<proteinExistence type="inferred from homology"/>
<organism evidence="8">
    <name type="scientific">Arabidopsis lyrata subsp. lyrata</name>
    <name type="common">Lyre-leaved rock-cress</name>
    <dbReference type="NCBI Taxonomy" id="81972"/>
    <lineage>
        <taxon>Eukaryota</taxon>
        <taxon>Viridiplantae</taxon>
        <taxon>Streptophyta</taxon>
        <taxon>Embryophyta</taxon>
        <taxon>Tracheophyta</taxon>
        <taxon>Spermatophyta</taxon>
        <taxon>Magnoliopsida</taxon>
        <taxon>eudicotyledons</taxon>
        <taxon>Gunneridae</taxon>
        <taxon>Pentapetalae</taxon>
        <taxon>rosids</taxon>
        <taxon>malvids</taxon>
        <taxon>Brassicales</taxon>
        <taxon>Brassicaceae</taxon>
        <taxon>Camelineae</taxon>
        <taxon>Arabidopsis</taxon>
    </lineage>
</organism>
<reference evidence="8" key="1">
    <citation type="journal article" date="2011" name="Nat. Genet.">
        <title>The Arabidopsis lyrata genome sequence and the basis of rapid genome size change.</title>
        <authorList>
            <person name="Hu T.T."/>
            <person name="Pattyn P."/>
            <person name="Bakker E.G."/>
            <person name="Cao J."/>
            <person name="Cheng J.-F."/>
            <person name="Clark R.M."/>
            <person name="Fahlgren N."/>
            <person name="Fawcett J.A."/>
            <person name="Grimwood J."/>
            <person name="Gundlach H."/>
            <person name="Haberer G."/>
            <person name="Hollister J.D."/>
            <person name="Ossowski S."/>
            <person name="Ottilar R.P."/>
            <person name="Salamov A.A."/>
            <person name="Schneeberger K."/>
            <person name="Spannagl M."/>
            <person name="Wang X."/>
            <person name="Yang L."/>
            <person name="Nasrallah M.E."/>
            <person name="Bergelson J."/>
            <person name="Carrington J.C."/>
            <person name="Gaut B.S."/>
            <person name="Schmutz J."/>
            <person name="Mayer K.F.X."/>
            <person name="Van de Peer Y."/>
            <person name="Grigoriev I.V."/>
            <person name="Nordborg M."/>
            <person name="Weigel D."/>
            <person name="Guo Y.-L."/>
        </authorList>
    </citation>
    <scope>NUCLEOTIDE SEQUENCE [LARGE SCALE GENOMIC DNA]</scope>
    <source>
        <strain evidence="8">cv. MN47</strain>
    </source>
</reference>
<dbReference type="Pfam" id="PF05055">
    <property type="entry name" value="DUF677"/>
    <property type="match status" value="1"/>
</dbReference>
<evidence type="ECO:0000256" key="1">
    <source>
        <dbReference type="ARBA" id="ARBA00004141"/>
    </source>
</evidence>
<keyword evidence="5 6" id="KW-0472">Membrane</keyword>
<dbReference type="EMBL" id="GL348720">
    <property type="protein sequence ID" value="EFH41313.1"/>
    <property type="molecule type" value="Genomic_DNA"/>
</dbReference>
<evidence type="ECO:0000256" key="5">
    <source>
        <dbReference type="ARBA" id="ARBA00023136"/>
    </source>
</evidence>
<dbReference type="AlphaFoldDB" id="D7MME4"/>
<keyword evidence="4 6" id="KW-1133">Transmembrane helix</keyword>
<dbReference type="eggNOG" id="ENOG502QVAQ">
    <property type="taxonomic scope" value="Eukaryota"/>
</dbReference>
<evidence type="ECO:0000313" key="8">
    <source>
        <dbReference type="Proteomes" id="UP000008694"/>
    </source>
</evidence>
<protein>
    <submittedName>
        <fullName evidence="7">Uncharacterized protein</fullName>
    </submittedName>
</protein>
<keyword evidence="8" id="KW-1185">Reference proteome</keyword>
<name>D7MME4_ARALL</name>
<evidence type="ECO:0000313" key="7">
    <source>
        <dbReference type="EMBL" id="EFH41313.1"/>
    </source>
</evidence>
<evidence type="ECO:0000256" key="2">
    <source>
        <dbReference type="ARBA" id="ARBA00009074"/>
    </source>
</evidence>
<dbReference type="STRING" id="81972.D7MME4"/>
<dbReference type="PANTHER" id="PTHR31113:SF13">
    <property type="entry name" value="(RAPE) HYPOTHETICAL PROTEIN"/>
    <property type="match status" value="1"/>
</dbReference>
<evidence type="ECO:0000256" key="6">
    <source>
        <dbReference type="SAM" id="Phobius"/>
    </source>
</evidence>
<dbReference type="InterPro" id="IPR007749">
    <property type="entry name" value="DUF677"/>
</dbReference>
<evidence type="ECO:0000256" key="4">
    <source>
        <dbReference type="ARBA" id="ARBA00022989"/>
    </source>
</evidence>
<keyword evidence="3 6" id="KW-0812">Transmembrane</keyword>
<sequence>MVFCGLFSELTKGNSSPNSNGTNTSPAKRVQTNMRSLYSSDLSSYTSACKKYSSLKSFDSSLHERTNSIISSLAAQAKTQSLNLESLMEVYGYLLELNQDTVRVIIESKEDVLKNNDLKALVDVYFKSTSKTLDFCNTVEKCVKKAEISQLIIRFAVKQFETETVDTDLGESKKKKYVKTLEELNKFKAMGDPFDGEFVTQYESVYEQQILLLDELRKLKVKLGKKQRNIKTWRILSNVVFVTAFVTVFVLSVVAAAMMAPPVLSAVASGLTTPIEVVGTWCNKMWKEYEKAVKRQRGLVLTMELGVQANNVTMVNIKFEVENLSIRISSILKTVDFAVEREENEMATRFAMQEIKKKVEGFTEKIEEVGERAANCSKLIALGRLVVLGHILSLQIVEGGAANTNISGV</sequence>
<comment type="similarity">
    <text evidence="2">Belongs to the UPF0496 family.</text>
</comment>
<dbReference type="Proteomes" id="UP000008694">
    <property type="component" value="Unassembled WGS sequence"/>
</dbReference>
<dbReference type="HOGENOM" id="CLU_044778_0_0_1"/>
<evidence type="ECO:0000256" key="3">
    <source>
        <dbReference type="ARBA" id="ARBA00022692"/>
    </source>
</evidence>
<dbReference type="Gramene" id="scaffold_803458.1">
    <property type="protein sequence ID" value="scaffold_803458.1"/>
    <property type="gene ID" value="scaffold_803458.1"/>
</dbReference>